<gene>
    <name evidence="2" type="ORF">Mal15_31810</name>
</gene>
<reference evidence="2 3" key="1">
    <citation type="submission" date="2019-02" db="EMBL/GenBank/DDBJ databases">
        <title>Planctomycetal bacteria perform biofilm scaping via a novel small molecule.</title>
        <authorList>
            <person name="Jeske O."/>
            <person name="Boedeker C."/>
            <person name="Wiegand S."/>
            <person name="Breitling P."/>
            <person name="Kallscheuer N."/>
            <person name="Jogler M."/>
            <person name="Rohde M."/>
            <person name="Petersen J."/>
            <person name="Medema M.H."/>
            <person name="Surup F."/>
            <person name="Jogler C."/>
        </authorList>
    </citation>
    <scope>NUCLEOTIDE SEQUENCE [LARGE SCALE GENOMIC DNA]</scope>
    <source>
        <strain evidence="2 3">Mal15</strain>
    </source>
</reference>
<proteinExistence type="predicted"/>
<dbReference type="GO" id="GO:0016740">
    <property type="term" value="F:transferase activity"/>
    <property type="evidence" value="ECO:0007669"/>
    <property type="project" value="UniProtKB-KW"/>
</dbReference>
<keyword evidence="1" id="KW-0812">Transmembrane</keyword>
<sequence>MWTILAEKPLLISIMVGGVVAGLLYGWLQTGNKRLGVASLATALLIPVSFYVADSIVTDREKILQAIYATAEAVEQNDHESAVIHIADRATRQRALSELPNYEFHRIGVRNIQINMVTGSLPPEATVDLDASVTASMNRGGVRNIRVPRRVVLTFQQQPDGEWMVTDYTHMPLTGGADGFTPNRI</sequence>
<protein>
    <submittedName>
        <fullName evidence="2">MraY-like glycosyltransferase</fullName>
    </submittedName>
</protein>
<evidence type="ECO:0000313" key="2">
    <source>
        <dbReference type="EMBL" id="QEF99121.1"/>
    </source>
</evidence>
<evidence type="ECO:0000313" key="3">
    <source>
        <dbReference type="Proteomes" id="UP000321353"/>
    </source>
</evidence>
<feature type="transmembrane region" description="Helical" evidence="1">
    <location>
        <begin position="9"/>
        <end position="28"/>
    </location>
</feature>
<keyword evidence="1" id="KW-0472">Membrane</keyword>
<name>A0A5B9MCQ8_9BACT</name>
<keyword evidence="1" id="KW-1133">Transmembrane helix</keyword>
<organism evidence="2 3">
    <name type="scientific">Stieleria maiorica</name>
    <dbReference type="NCBI Taxonomy" id="2795974"/>
    <lineage>
        <taxon>Bacteria</taxon>
        <taxon>Pseudomonadati</taxon>
        <taxon>Planctomycetota</taxon>
        <taxon>Planctomycetia</taxon>
        <taxon>Pirellulales</taxon>
        <taxon>Pirellulaceae</taxon>
        <taxon>Stieleria</taxon>
    </lineage>
</organism>
<feature type="transmembrane region" description="Helical" evidence="1">
    <location>
        <begin position="34"/>
        <end position="53"/>
    </location>
</feature>
<dbReference type="AlphaFoldDB" id="A0A5B9MCQ8"/>
<dbReference type="KEGG" id="smam:Mal15_31810"/>
<dbReference type="RefSeq" id="WP_147868580.1">
    <property type="nucleotide sequence ID" value="NZ_CP036264.1"/>
</dbReference>
<evidence type="ECO:0000256" key="1">
    <source>
        <dbReference type="SAM" id="Phobius"/>
    </source>
</evidence>
<keyword evidence="3" id="KW-1185">Reference proteome</keyword>
<dbReference type="EMBL" id="CP036264">
    <property type="protein sequence ID" value="QEF99121.1"/>
    <property type="molecule type" value="Genomic_DNA"/>
</dbReference>
<keyword evidence="2" id="KW-0808">Transferase</keyword>
<accession>A0A5B9MCQ8</accession>
<dbReference type="Proteomes" id="UP000321353">
    <property type="component" value="Chromosome"/>
</dbReference>